<dbReference type="Pfam" id="PF17125">
    <property type="entry name" value="Methyltr_RsmF_N"/>
    <property type="match status" value="1"/>
</dbReference>
<comment type="similarity">
    <text evidence="1 7">Belongs to the class I-like SAM-binding methyltransferase superfamily. RsmB/NOP family.</text>
</comment>
<sequence>MSIENRLPEAYLQRMRRELGGEADAYEASFCEKPFYGIRANTAKFRVEDMKRTFPGQLTPVPWAPEGCYYPAELRPARHPYYYAGLYYLQEPSAMSPGSVLPIVPGDRVLDLCGAPGGKATQLGMRLMGSGVLFANDISASRAQAMLKNIELAGIPNVYVTAETPEHLAENFPEYFDKILVDAPCSGEGMFRREPSMVKDWEAKGPAYYADIQQQILRTAVRMLRPGGMLLYSTCTFSTEEDEENVRKLLAQDPALSLVPIAPRPGFSDGKIPGTVKLWPHKIHGEGHFLSLFQKAGGSDSKEAAASKSAKCSASKPGRLPEEAAAFLARLPEKYRKLTFLQVKENIYLLPEDTALRPGLHYLRTGLFFGALKKEHFTPSQALALALSAEDFSGKVLYPLEDERVIRYLKGETIDTSGAEEDGPDGWNLICVDRYPLGWAKRSKHNLKNKYCPGWRWQ</sequence>
<dbReference type="EMBL" id="JAJEQR010000007">
    <property type="protein sequence ID" value="MCC2230018.1"/>
    <property type="molecule type" value="Genomic_DNA"/>
</dbReference>
<dbReference type="SUPFAM" id="SSF53335">
    <property type="entry name" value="S-adenosyl-L-methionine-dependent methyltransferases"/>
    <property type="match status" value="1"/>
</dbReference>
<evidence type="ECO:0000259" key="8">
    <source>
        <dbReference type="PROSITE" id="PS51686"/>
    </source>
</evidence>
<dbReference type="CDD" id="cd21147">
    <property type="entry name" value="RsmF_methylt_CTD1"/>
    <property type="match status" value="1"/>
</dbReference>
<dbReference type="InterPro" id="IPR031341">
    <property type="entry name" value="Methyltr_RsmF_N"/>
</dbReference>
<dbReference type="InterPro" id="IPR018314">
    <property type="entry name" value="RsmB/NOL1/NOP2-like_CS"/>
</dbReference>
<dbReference type="AlphaFoldDB" id="A0AAE3JEC6"/>
<dbReference type="PRINTS" id="PR02008">
    <property type="entry name" value="RCMTFAMILY"/>
</dbReference>
<evidence type="ECO:0000256" key="7">
    <source>
        <dbReference type="PROSITE-ProRule" id="PRU01023"/>
    </source>
</evidence>
<feature type="binding site" evidence="7">
    <location>
        <position position="182"/>
    </location>
    <ligand>
        <name>S-adenosyl-L-methionine</name>
        <dbReference type="ChEBI" id="CHEBI:59789"/>
    </ligand>
</feature>
<name>A0AAE3JEC6_9FIRM</name>
<dbReference type="Pfam" id="PF13636">
    <property type="entry name" value="Methyltranf_PUA"/>
    <property type="match status" value="1"/>
</dbReference>
<organism evidence="9 10">
    <name type="scientific">Hominifimenecus microfluidus</name>
    <dbReference type="NCBI Taxonomy" id="2885348"/>
    <lineage>
        <taxon>Bacteria</taxon>
        <taxon>Bacillati</taxon>
        <taxon>Bacillota</taxon>
        <taxon>Clostridia</taxon>
        <taxon>Lachnospirales</taxon>
        <taxon>Lachnospiraceae</taxon>
        <taxon>Hominifimenecus</taxon>
    </lineage>
</organism>
<dbReference type="GO" id="GO:0001510">
    <property type="term" value="P:RNA methylation"/>
    <property type="evidence" value="ECO:0007669"/>
    <property type="project" value="InterPro"/>
</dbReference>
<keyword evidence="3 7" id="KW-0489">Methyltransferase</keyword>
<dbReference type="CDD" id="cd02440">
    <property type="entry name" value="AdoMet_MTases"/>
    <property type="match status" value="1"/>
</dbReference>
<comment type="caution">
    <text evidence="9">The sequence shown here is derived from an EMBL/GenBank/DDBJ whole genome shotgun (WGS) entry which is preliminary data.</text>
</comment>
<dbReference type="InterPro" id="IPR031340">
    <property type="entry name" value="RsmF_methylt_CI"/>
</dbReference>
<dbReference type="PROSITE" id="PS01153">
    <property type="entry name" value="NOL1_NOP2_SUN"/>
    <property type="match status" value="1"/>
</dbReference>
<dbReference type="PANTHER" id="PTHR22807">
    <property type="entry name" value="NOP2 YEAST -RELATED NOL1/NOP2/FMU SUN DOMAIN-CONTAINING"/>
    <property type="match status" value="1"/>
</dbReference>
<dbReference type="PANTHER" id="PTHR22807:SF30">
    <property type="entry name" value="28S RRNA (CYTOSINE(4447)-C(5))-METHYLTRANSFERASE-RELATED"/>
    <property type="match status" value="1"/>
</dbReference>
<dbReference type="Gene3D" id="3.30.70.1170">
    <property type="entry name" value="Sun protein, domain 3"/>
    <property type="match status" value="1"/>
</dbReference>
<reference evidence="9" key="1">
    <citation type="submission" date="2021-10" db="EMBL/GenBank/DDBJ databases">
        <title>Anaerobic single-cell dispensing facilitates the cultivation of human gut bacteria.</title>
        <authorList>
            <person name="Afrizal A."/>
        </authorList>
    </citation>
    <scope>NUCLEOTIDE SEQUENCE</scope>
    <source>
        <strain evidence="9">CLA-AA-H215</strain>
    </source>
</reference>
<keyword evidence="4 7" id="KW-0808">Transferase</keyword>
<proteinExistence type="inferred from homology"/>
<dbReference type="Gene3D" id="2.30.130.60">
    <property type="match status" value="1"/>
</dbReference>
<dbReference type="GO" id="GO:0008173">
    <property type="term" value="F:RNA methyltransferase activity"/>
    <property type="evidence" value="ECO:0007669"/>
    <property type="project" value="InterPro"/>
</dbReference>
<protein>
    <submittedName>
        <fullName evidence="9">RsmB/NOP family class I SAM-dependent RNA methyltransferase</fullName>
    </submittedName>
</protein>
<dbReference type="RefSeq" id="WP_308452753.1">
    <property type="nucleotide sequence ID" value="NZ_JAJEQR010000007.1"/>
</dbReference>
<accession>A0AAE3JEC6</accession>
<dbReference type="InterPro" id="IPR023267">
    <property type="entry name" value="RCMT"/>
</dbReference>
<feature type="domain" description="SAM-dependent MTase RsmB/NOP-type" evidence="8">
    <location>
        <begin position="1"/>
        <end position="296"/>
    </location>
</feature>
<evidence type="ECO:0000256" key="2">
    <source>
        <dbReference type="ARBA" id="ARBA00022490"/>
    </source>
</evidence>
<evidence type="ECO:0000256" key="4">
    <source>
        <dbReference type="ARBA" id="ARBA00022679"/>
    </source>
</evidence>
<feature type="binding site" evidence="7">
    <location>
        <position position="137"/>
    </location>
    <ligand>
        <name>S-adenosyl-L-methionine</name>
        <dbReference type="ChEBI" id="CHEBI:59789"/>
    </ligand>
</feature>
<keyword evidence="6 7" id="KW-0694">RNA-binding</keyword>
<dbReference type="InterPro" id="IPR027391">
    <property type="entry name" value="Nol1_Nop2_Fmu_2"/>
</dbReference>
<dbReference type="Pfam" id="PF17126">
    <property type="entry name" value="RsmF_methylt_CI"/>
    <property type="match status" value="1"/>
</dbReference>
<feature type="active site" description="Nucleophile" evidence="7">
    <location>
        <position position="235"/>
    </location>
</feature>
<evidence type="ECO:0000256" key="5">
    <source>
        <dbReference type="ARBA" id="ARBA00022691"/>
    </source>
</evidence>
<keyword evidence="5 7" id="KW-0949">S-adenosyl-L-methionine</keyword>
<dbReference type="GO" id="GO:0003723">
    <property type="term" value="F:RNA binding"/>
    <property type="evidence" value="ECO:0007669"/>
    <property type="project" value="UniProtKB-UniRule"/>
</dbReference>
<dbReference type="PROSITE" id="PS51686">
    <property type="entry name" value="SAM_MT_RSMB_NOP"/>
    <property type="match status" value="1"/>
</dbReference>
<evidence type="ECO:0000256" key="1">
    <source>
        <dbReference type="ARBA" id="ARBA00007494"/>
    </source>
</evidence>
<gene>
    <name evidence="9" type="ORF">LKD81_03245</name>
</gene>
<dbReference type="Gene3D" id="3.40.50.150">
    <property type="entry name" value="Vaccinia Virus protein VP39"/>
    <property type="match status" value="1"/>
</dbReference>
<dbReference type="Proteomes" id="UP001198182">
    <property type="component" value="Unassembled WGS sequence"/>
</dbReference>
<keyword evidence="10" id="KW-1185">Reference proteome</keyword>
<comment type="caution">
    <text evidence="7">Lacks conserved residue(s) required for the propagation of feature annotation.</text>
</comment>
<evidence type="ECO:0000313" key="10">
    <source>
        <dbReference type="Proteomes" id="UP001198182"/>
    </source>
</evidence>
<dbReference type="Pfam" id="PF01189">
    <property type="entry name" value="Methyltr_RsmB-F"/>
    <property type="match status" value="1"/>
</dbReference>
<keyword evidence="2" id="KW-0963">Cytoplasm</keyword>
<dbReference type="InterPro" id="IPR029063">
    <property type="entry name" value="SAM-dependent_MTases_sf"/>
</dbReference>
<evidence type="ECO:0000313" key="9">
    <source>
        <dbReference type="EMBL" id="MCC2230018.1"/>
    </source>
</evidence>
<evidence type="ECO:0000256" key="6">
    <source>
        <dbReference type="ARBA" id="ARBA00022884"/>
    </source>
</evidence>
<evidence type="ECO:0000256" key="3">
    <source>
        <dbReference type="ARBA" id="ARBA00022603"/>
    </source>
</evidence>
<dbReference type="InterPro" id="IPR001678">
    <property type="entry name" value="MeTrfase_RsmB-F_NOP2_dom"/>
</dbReference>
<dbReference type="InterPro" id="IPR049560">
    <property type="entry name" value="MeTrfase_RsmB-F_NOP2_cat"/>
</dbReference>